<proteinExistence type="predicted"/>
<reference evidence="2" key="2">
    <citation type="submission" date="2018-03" db="EMBL/GenBank/DDBJ databases">
        <title>The Triticum urartu genome reveals the dynamic nature of wheat genome evolution.</title>
        <authorList>
            <person name="Ling H."/>
            <person name="Ma B."/>
            <person name="Shi X."/>
            <person name="Liu H."/>
            <person name="Dong L."/>
            <person name="Sun H."/>
            <person name="Cao Y."/>
            <person name="Gao Q."/>
            <person name="Zheng S."/>
            <person name="Li Y."/>
            <person name="Yu Y."/>
            <person name="Du H."/>
            <person name="Qi M."/>
            <person name="Li Y."/>
            <person name="Yu H."/>
            <person name="Cui Y."/>
            <person name="Wang N."/>
            <person name="Chen C."/>
            <person name="Wu H."/>
            <person name="Zhao Y."/>
            <person name="Zhang J."/>
            <person name="Li Y."/>
            <person name="Zhou W."/>
            <person name="Zhang B."/>
            <person name="Hu W."/>
            <person name="Eijk M."/>
            <person name="Tang J."/>
            <person name="Witsenboer H."/>
            <person name="Zhao S."/>
            <person name="Li Z."/>
            <person name="Zhang A."/>
            <person name="Wang D."/>
            <person name="Liang C."/>
        </authorList>
    </citation>
    <scope>NUCLEOTIDE SEQUENCE [LARGE SCALE GENOMIC DNA]</scope>
    <source>
        <strain evidence="2">cv. G1812</strain>
    </source>
</reference>
<name>A0A8R7QW83_TRIUA</name>
<accession>A0A8R7QW83</accession>
<dbReference type="CDD" id="cd06222">
    <property type="entry name" value="RNase_H_like"/>
    <property type="match status" value="1"/>
</dbReference>
<dbReference type="PANTHER" id="PTHR47723">
    <property type="entry name" value="OS05G0353850 PROTEIN"/>
    <property type="match status" value="1"/>
</dbReference>
<dbReference type="GO" id="GO:0003676">
    <property type="term" value="F:nucleic acid binding"/>
    <property type="evidence" value="ECO:0007669"/>
    <property type="project" value="InterPro"/>
</dbReference>
<organism evidence="2 3">
    <name type="scientific">Triticum urartu</name>
    <name type="common">Red wild einkorn</name>
    <name type="synonym">Crithodium urartu</name>
    <dbReference type="NCBI Taxonomy" id="4572"/>
    <lineage>
        <taxon>Eukaryota</taxon>
        <taxon>Viridiplantae</taxon>
        <taxon>Streptophyta</taxon>
        <taxon>Embryophyta</taxon>
        <taxon>Tracheophyta</taxon>
        <taxon>Spermatophyta</taxon>
        <taxon>Magnoliopsida</taxon>
        <taxon>Liliopsida</taxon>
        <taxon>Poales</taxon>
        <taxon>Poaceae</taxon>
        <taxon>BOP clade</taxon>
        <taxon>Pooideae</taxon>
        <taxon>Triticodae</taxon>
        <taxon>Triticeae</taxon>
        <taxon>Triticinae</taxon>
        <taxon>Triticum</taxon>
    </lineage>
</organism>
<dbReference type="PANTHER" id="PTHR47723:SF24">
    <property type="entry name" value="RNASE H TYPE-1 DOMAIN-CONTAINING PROTEIN"/>
    <property type="match status" value="1"/>
</dbReference>
<evidence type="ECO:0000313" key="3">
    <source>
        <dbReference type="Proteomes" id="UP000015106"/>
    </source>
</evidence>
<feature type="domain" description="RNase H type-1" evidence="1">
    <location>
        <begin position="21"/>
        <end position="137"/>
    </location>
</feature>
<dbReference type="Gramene" id="TuG1812G0600003473.01.T01">
    <property type="protein sequence ID" value="TuG1812G0600003473.01.T01.cds394204"/>
    <property type="gene ID" value="TuG1812G0600003473.01"/>
</dbReference>
<dbReference type="InterPro" id="IPR053151">
    <property type="entry name" value="RNase_H-like"/>
</dbReference>
<protein>
    <recommendedName>
        <fullName evidence="1">RNase H type-1 domain-containing protein</fullName>
    </recommendedName>
</protein>
<reference evidence="3" key="1">
    <citation type="journal article" date="2013" name="Nature">
        <title>Draft genome of the wheat A-genome progenitor Triticum urartu.</title>
        <authorList>
            <person name="Ling H.Q."/>
            <person name="Zhao S."/>
            <person name="Liu D."/>
            <person name="Wang J."/>
            <person name="Sun H."/>
            <person name="Zhang C."/>
            <person name="Fan H."/>
            <person name="Li D."/>
            <person name="Dong L."/>
            <person name="Tao Y."/>
            <person name="Gao C."/>
            <person name="Wu H."/>
            <person name="Li Y."/>
            <person name="Cui Y."/>
            <person name="Guo X."/>
            <person name="Zheng S."/>
            <person name="Wang B."/>
            <person name="Yu K."/>
            <person name="Liang Q."/>
            <person name="Yang W."/>
            <person name="Lou X."/>
            <person name="Chen J."/>
            <person name="Feng M."/>
            <person name="Jian J."/>
            <person name="Zhang X."/>
            <person name="Luo G."/>
            <person name="Jiang Y."/>
            <person name="Liu J."/>
            <person name="Wang Z."/>
            <person name="Sha Y."/>
            <person name="Zhang B."/>
            <person name="Wu H."/>
            <person name="Tang D."/>
            <person name="Shen Q."/>
            <person name="Xue P."/>
            <person name="Zou S."/>
            <person name="Wang X."/>
            <person name="Liu X."/>
            <person name="Wang F."/>
            <person name="Yang Y."/>
            <person name="An X."/>
            <person name="Dong Z."/>
            <person name="Zhang K."/>
            <person name="Zhang X."/>
            <person name="Luo M.C."/>
            <person name="Dvorak J."/>
            <person name="Tong Y."/>
            <person name="Wang J."/>
            <person name="Yang H."/>
            <person name="Li Z."/>
            <person name="Wang D."/>
            <person name="Zhang A."/>
            <person name="Wang J."/>
        </authorList>
    </citation>
    <scope>NUCLEOTIDE SEQUENCE</scope>
    <source>
        <strain evidence="3">cv. G1812</strain>
    </source>
</reference>
<evidence type="ECO:0000259" key="1">
    <source>
        <dbReference type="Pfam" id="PF13456"/>
    </source>
</evidence>
<dbReference type="Pfam" id="PF13456">
    <property type="entry name" value="RVT_3"/>
    <property type="match status" value="1"/>
</dbReference>
<keyword evidence="3" id="KW-1185">Reference proteome</keyword>
<sequence>MDNSRPLEKWTKLPVGWCKLNVNGAFAEADGTGAAGMILRNHHGVVIFASCRFLPRCSSALEAEIAACMEGVSLTLEWSYDPFIRETDSTTAVAMITDATVNRSPVASLVEETKRLLGLGREHGIAHVRRDGNQVSH</sequence>
<evidence type="ECO:0000313" key="2">
    <source>
        <dbReference type="EnsemblPlants" id="TuG1812G0600003473.01.T01.cds394204"/>
    </source>
</evidence>
<dbReference type="InterPro" id="IPR044730">
    <property type="entry name" value="RNase_H-like_dom_plant"/>
</dbReference>
<dbReference type="Gene3D" id="3.30.420.10">
    <property type="entry name" value="Ribonuclease H-like superfamily/Ribonuclease H"/>
    <property type="match status" value="1"/>
</dbReference>
<dbReference type="InterPro" id="IPR002156">
    <property type="entry name" value="RNaseH_domain"/>
</dbReference>
<dbReference type="EnsemblPlants" id="TuG1812G0600003473.01.T01">
    <property type="protein sequence ID" value="TuG1812G0600003473.01.T01.cds394204"/>
    <property type="gene ID" value="TuG1812G0600003473.01"/>
</dbReference>
<dbReference type="Proteomes" id="UP000015106">
    <property type="component" value="Chromosome 6"/>
</dbReference>
<dbReference type="SUPFAM" id="SSF53098">
    <property type="entry name" value="Ribonuclease H-like"/>
    <property type="match status" value="1"/>
</dbReference>
<dbReference type="InterPro" id="IPR012337">
    <property type="entry name" value="RNaseH-like_sf"/>
</dbReference>
<dbReference type="AlphaFoldDB" id="A0A8R7QW83"/>
<dbReference type="GO" id="GO:0004523">
    <property type="term" value="F:RNA-DNA hybrid ribonuclease activity"/>
    <property type="evidence" value="ECO:0007669"/>
    <property type="project" value="InterPro"/>
</dbReference>
<reference evidence="2" key="3">
    <citation type="submission" date="2022-06" db="UniProtKB">
        <authorList>
            <consortium name="EnsemblPlants"/>
        </authorList>
    </citation>
    <scope>IDENTIFICATION</scope>
</reference>
<dbReference type="InterPro" id="IPR036397">
    <property type="entry name" value="RNaseH_sf"/>
</dbReference>